<evidence type="ECO:0000256" key="1">
    <source>
        <dbReference type="ARBA" id="ARBA00004123"/>
    </source>
</evidence>
<dbReference type="InterPro" id="IPR009057">
    <property type="entry name" value="Homeodomain-like_sf"/>
</dbReference>
<dbReference type="Gene3D" id="3.30.710.10">
    <property type="entry name" value="Potassium Channel Kv1.1, Chain A"/>
    <property type="match status" value="1"/>
</dbReference>
<dbReference type="PANTHER" id="PTHR23110">
    <property type="entry name" value="BTB DOMAIN TRANSCRIPTION FACTOR"/>
    <property type="match status" value="1"/>
</dbReference>
<dbReference type="InterPro" id="IPR007889">
    <property type="entry name" value="HTH_Psq"/>
</dbReference>
<feature type="region of interest" description="Disordered" evidence="5">
    <location>
        <begin position="454"/>
        <end position="485"/>
    </location>
</feature>
<dbReference type="InterPro" id="IPR051095">
    <property type="entry name" value="Dros_DevTransReg"/>
</dbReference>
<feature type="region of interest" description="Disordered" evidence="5">
    <location>
        <begin position="766"/>
        <end position="785"/>
    </location>
</feature>
<feature type="domain" description="HTH psq-type" evidence="7">
    <location>
        <begin position="936"/>
        <end position="979"/>
    </location>
</feature>
<dbReference type="PROSITE" id="PS50960">
    <property type="entry name" value="HTH_PSQ"/>
    <property type="match status" value="3"/>
</dbReference>
<dbReference type="EMBL" id="CAJPEX010000145">
    <property type="protein sequence ID" value="CAG0913746.1"/>
    <property type="molecule type" value="Genomic_DNA"/>
</dbReference>
<feature type="DNA-binding region" description="H-T-H motif" evidence="4">
    <location>
        <begin position="901"/>
        <end position="921"/>
    </location>
</feature>
<organism evidence="8">
    <name type="scientific">Notodromas monacha</name>
    <dbReference type="NCBI Taxonomy" id="399045"/>
    <lineage>
        <taxon>Eukaryota</taxon>
        <taxon>Metazoa</taxon>
        <taxon>Ecdysozoa</taxon>
        <taxon>Arthropoda</taxon>
        <taxon>Crustacea</taxon>
        <taxon>Oligostraca</taxon>
        <taxon>Ostracoda</taxon>
        <taxon>Podocopa</taxon>
        <taxon>Podocopida</taxon>
        <taxon>Cypridocopina</taxon>
        <taxon>Cypridoidea</taxon>
        <taxon>Cyprididae</taxon>
        <taxon>Notodromas</taxon>
    </lineage>
</organism>
<dbReference type="InterPro" id="IPR015943">
    <property type="entry name" value="WD40/YVTN_repeat-like_dom_sf"/>
</dbReference>
<dbReference type="SUPFAM" id="SSF54695">
    <property type="entry name" value="POZ domain"/>
    <property type="match status" value="1"/>
</dbReference>
<feature type="compositionally biased region" description="Polar residues" evidence="5">
    <location>
        <begin position="1102"/>
        <end position="1115"/>
    </location>
</feature>
<dbReference type="FunFam" id="1.10.10.60:FF:000019">
    <property type="entry name" value="Ligand-dependent corepressor isoform 1"/>
    <property type="match status" value="4"/>
</dbReference>
<keyword evidence="9" id="KW-1185">Reference proteome</keyword>
<evidence type="ECO:0000256" key="4">
    <source>
        <dbReference type="PROSITE-ProRule" id="PRU00320"/>
    </source>
</evidence>
<feature type="compositionally biased region" description="Low complexity" evidence="5">
    <location>
        <begin position="1062"/>
        <end position="1078"/>
    </location>
</feature>
<feature type="DNA-binding region" description="H-T-H motif" evidence="4">
    <location>
        <begin position="955"/>
        <end position="975"/>
    </location>
</feature>
<keyword evidence="3 4" id="KW-0539">Nucleus</keyword>
<evidence type="ECO:0000256" key="2">
    <source>
        <dbReference type="ARBA" id="ARBA00023125"/>
    </source>
</evidence>
<keyword evidence="2 4" id="KW-0238">DNA-binding</keyword>
<feature type="region of interest" description="Disordered" evidence="5">
    <location>
        <begin position="1034"/>
        <end position="1142"/>
    </location>
</feature>
<dbReference type="PROSITE" id="PS50097">
    <property type="entry name" value="BTB"/>
    <property type="match status" value="1"/>
</dbReference>
<proteinExistence type="predicted"/>
<dbReference type="SMART" id="SM00320">
    <property type="entry name" value="WD40"/>
    <property type="match status" value="2"/>
</dbReference>
<dbReference type="CDD" id="cd18315">
    <property type="entry name" value="BTB_POZ_BAB-like"/>
    <property type="match status" value="1"/>
</dbReference>
<dbReference type="InterPro" id="IPR001680">
    <property type="entry name" value="WD40_rpt"/>
</dbReference>
<dbReference type="GO" id="GO:0005634">
    <property type="term" value="C:nucleus"/>
    <property type="evidence" value="ECO:0007669"/>
    <property type="project" value="UniProtKB-SubCell"/>
</dbReference>
<dbReference type="Pfam" id="PF05225">
    <property type="entry name" value="HTH_psq"/>
    <property type="match status" value="4"/>
</dbReference>
<dbReference type="InterPro" id="IPR000210">
    <property type="entry name" value="BTB/POZ_dom"/>
</dbReference>
<feature type="domain" description="HTH psq-type" evidence="7">
    <location>
        <begin position="980"/>
        <end position="1032"/>
    </location>
</feature>
<accession>A0A7R9G900</accession>
<feature type="DNA-binding region" description="H-T-H motif" evidence="4">
    <location>
        <begin position="1008"/>
        <end position="1028"/>
    </location>
</feature>
<dbReference type="EMBL" id="OA882182">
    <property type="protein sequence ID" value="CAD7273594.1"/>
    <property type="molecule type" value="Genomic_DNA"/>
</dbReference>
<evidence type="ECO:0000313" key="8">
    <source>
        <dbReference type="EMBL" id="CAD7273594.1"/>
    </source>
</evidence>
<feature type="domain" description="BTB" evidence="6">
    <location>
        <begin position="516"/>
        <end position="582"/>
    </location>
</feature>
<dbReference type="OrthoDB" id="6359816at2759"/>
<evidence type="ECO:0000259" key="6">
    <source>
        <dbReference type="PROSITE" id="PS50097"/>
    </source>
</evidence>
<protein>
    <submittedName>
        <fullName evidence="8">Uncharacterized protein</fullName>
    </submittedName>
</protein>
<name>A0A7R9G900_9CRUS</name>
<dbReference type="InterPro" id="IPR011333">
    <property type="entry name" value="SKP1/BTB/POZ_sf"/>
</dbReference>
<dbReference type="PANTHER" id="PTHR23110:SF109">
    <property type="entry name" value="FI07618P-RELATED"/>
    <property type="match status" value="1"/>
</dbReference>
<dbReference type="SUPFAM" id="SSF46689">
    <property type="entry name" value="Homeodomain-like"/>
    <property type="match status" value="4"/>
</dbReference>
<dbReference type="Gene3D" id="2.130.10.10">
    <property type="entry name" value="YVTN repeat-like/Quinoprotein amine dehydrogenase"/>
    <property type="match status" value="1"/>
</dbReference>
<dbReference type="Proteomes" id="UP000678499">
    <property type="component" value="Unassembled WGS sequence"/>
</dbReference>
<dbReference type="SUPFAM" id="SSF50978">
    <property type="entry name" value="WD40 repeat-like"/>
    <property type="match status" value="1"/>
</dbReference>
<dbReference type="InterPro" id="IPR036322">
    <property type="entry name" value="WD40_repeat_dom_sf"/>
</dbReference>
<dbReference type="Gene3D" id="1.10.10.60">
    <property type="entry name" value="Homeodomain-like"/>
    <property type="match status" value="4"/>
</dbReference>
<feature type="compositionally biased region" description="Basic residues" evidence="5">
    <location>
        <begin position="467"/>
        <end position="485"/>
    </location>
</feature>
<dbReference type="Pfam" id="PF00651">
    <property type="entry name" value="BTB"/>
    <property type="match status" value="1"/>
</dbReference>
<dbReference type="GO" id="GO:0003677">
    <property type="term" value="F:DNA binding"/>
    <property type="evidence" value="ECO:0007669"/>
    <property type="project" value="UniProtKB-UniRule"/>
</dbReference>
<dbReference type="AlphaFoldDB" id="A0A7R9G900"/>
<evidence type="ECO:0000313" key="9">
    <source>
        <dbReference type="Proteomes" id="UP000678499"/>
    </source>
</evidence>
<dbReference type="GO" id="GO:0006357">
    <property type="term" value="P:regulation of transcription by RNA polymerase II"/>
    <property type="evidence" value="ECO:0007669"/>
    <property type="project" value="TreeGrafter"/>
</dbReference>
<evidence type="ECO:0000256" key="5">
    <source>
        <dbReference type="SAM" id="MobiDB-lite"/>
    </source>
</evidence>
<evidence type="ECO:0000256" key="3">
    <source>
        <dbReference type="ARBA" id="ARBA00023242"/>
    </source>
</evidence>
<comment type="subcellular location">
    <subcellularLocation>
        <location evidence="1 4">Nucleus</location>
    </subcellularLocation>
</comment>
<feature type="compositionally biased region" description="Polar residues" evidence="5">
    <location>
        <begin position="1079"/>
        <end position="1093"/>
    </location>
</feature>
<dbReference type="SMART" id="SM00225">
    <property type="entry name" value="BTB"/>
    <property type="match status" value="1"/>
</dbReference>
<gene>
    <name evidence="8" type="ORF">NMOB1V02_LOCUS1474</name>
</gene>
<reference evidence="8" key="1">
    <citation type="submission" date="2020-11" db="EMBL/GenBank/DDBJ databases">
        <authorList>
            <person name="Tran Van P."/>
        </authorList>
    </citation>
    <scope>NUCLEOTIDE SEQUENCE</scope>
</reference>
<sequence>MQLFCNREKNEFFEFSGVKNLIGEDSVFSISRGTCVSFVELFHVLVPKLELNQNVCHSVTQTFSNILFFFVACSWGMTWELLGEFDTELYADVVAWCPSNADSEVLVCGTYQLCENVGEDVGLRKGGLICLRRDVDGKGIRATARVEDVPGILHFTWIPSTCDQVLCTADAEGDVLLYRLNSKDGSDSFEKVTKSSAKVDGLALYVDATRDCKLVVSTSKGAVTTYDSLGGSLEETASFGAHEYEAWIAHWDVNSESIIYSGGDDCVLRCFDVRSSPKSASDAVATVKRAQGGVTAIATHPDYENLVLCGSYDEKMYIFDKRSWRREVDALSCDGGVWRIRWHPGRKDLIGIAAMHGGFCVVDVKSAECMKLVDRYSTHKSLAYGIDWRPSSKPDHFELATLPCYPTMEHHIAPGIPVSVPQTPPTLHHVAAQQAQQPPPVPHLMHHHHNVAAQQPSEEHHAAVQTHHQHQPLHHQSHHSGHRGRAGQQHFCLRWNNFQMNITSVFEHLLRSETFVDVTLACDGSQIKAHKMVLSACSPYFQQLLSQNPCKHPIIILPAEVRMSEMKSIIEFVYRGEIDVAQEQLPDLLKVADALQIKGLCEVTEKGGVTAARGRNRHLHSYRPALRHSRLSHPFKYRRRHLENLTRRNFGRGGGRGVGNGPNRVAGMSGGVGLSAVKTEGNDEHIVKRENVIMHPSPGGVMNSSAQHHQQLGHHQTSEGQENQYFVLKPVGQHGMQPQSQGIDMLSPGMPMQQPGDNMVMMMPQEGEHPDYGQHQHQYQQQQNAESDSSQFAVGPELLGLVSTSGECVMGSPSPGQHQTSAASMKNWTEQDLEQALDALRQKTMSLTRASAHFGIPSTTLWQRAHRAGVDIPRHMSPMKTWTDDDLRSALEAMRAGTLSAHRASKEYNIPSSTLYKIAKKEGIKLAQPFNSTPPSWSRDDLRRAFDAIKSGMSVTKASTEFGIPSGTLYGKCRREGIELRGSKESANWSEEDLVEALEAVRVGEMSINQASLHFSVPYSTLYNRFRKCAMAEEEEDEQHKNSSSEQDPNRVGIVVGPNGRVDPSSDPSQVVDVSASAGSQQGMDDMDMSQSGEEARRDSRNSPADMQQQQQQHYTPDAYQHHHGQPANDSGQIPLTPVPQS</sequence>
<feature type="domain" description="HTH psq-type" evidence="7">
    <location>
        <begin position="873"/>
        <end position="925"/>
    </location>
</feature>
<evidence type="ECO:0000259" key="7">
    <source>
        <dbReference type="PROSITE" id="PS50960"/>
    </source>
</evidence>